<dbReference type="Gene3D" id="3.30.450.60">
    <property type="match status" value="2"/>
</dbReference>
<evidence type="ECO:0000313" key="3">
    <source>
        <dbReference type="Proteomes" id="UP000266643"/>
    </source>
</evidence>
<evidence type="ECO:0000259" key="1">
    <source>
        <dbReference type="Pfam" id="PF01217"/>
    </source>
</evidence>
<dbReference type="Proteomes" id="UP000266643">
    <property type="component" value="Unassembled WGS sequence"/>
</dbReference>
<dbReference type="Pfam" id="PF01217">
    <property type="entry name" value="Clat_adaptor_s"/>
    <property type="match status" value="1"/>
</dbReference>
<dbReference type="InterPro" id="IPR022775">
    <property type="entry name" value="AP_mu_sigma_su"/>
</dbReference>
<accession>A0A397CW40</accession>
<evidence type="ECO:0000313" key="2">
    <source>
        <dbReference type="EMBL" id="RHY49997.1"/>
    </source>
</evidence>
<reference evidence="2 3" key="1">
    <citation type="submission" date="2018-08" db="EMBL/GenBank/DDBJ databases">
        <title>Aphanomyces genome sequencing and annotation.</title>
        <authorList>
            <person name="Minardi D."/>
            <person name="Oidtmann B."/>
            <person name="Van Der Giezen M."/>
            <person name="Studholme D.J."/>
        </authorList>
    </citation>
    <scope>NUCLEOTIDE SEQUENCE [LARGE SCALE GENOMIC DNA]</scope>
    <source>
        <strain evidence="2 3">D2</strain>
    </source>
</reference>
<protein>
    <recommendedName>
        <fullName evidence="1">AP complex mu/sigma subunit domain-containing protein</fullName>
    </recommendedName>
</protein>
<organism evidence="2 3">
    <name type="scientific">Aphanomyces astaci</name>
    <name type="common">Crayfish plague agent</name>
    <dbReference type="NCBI Taxonomy" id="112090"/>
    <lineage>
        <taxon>Eukaryota</taxon>
        <taxon>Sar</taxon>
        <taxon>Stramenopiles</taxon>
        <taxon>Oomycota</taxon>
        <taxon>Saprolegniomycetes</taxon>
        <taxon>Saprolegniales</taxon>
        <taxon>Verrucalvaceae</taxon>
        <taxon>Aphanomyces</taxon>
    </lineage>
</organism>
<proteinExistence type="predicted"/>
<gene>
    <name evidence="2" type="ORF">DYB30_011040</name>
</gene>
<dbReference type="CDD" id="cd14837">
    <property type="entry name" value="AP3_Mu_N"/>
    <property type="match status" value="1"/>
</dbReference>
<dbReference type="AlphaFoldDB" id="A0A397CW40"/>
<name>A0A397CW40_APHAT</name>
<dbReference type="InterPro" id="IPR050431">
    <property type="entry name" value="Adaptor_comp_med_subunit"/>
</dbReference>
<dbReference type="PANTHER" id="PTHR10529">
    <property type="entry name" value="AP COMPLEX SUBUNIT MU"/>
    <property type="match status" value="1"/>
</dbReference>
<feature type="domain" description="AP complex mu/sigma subunit" evidence="1">
    <location>
        <begin position="46"/>
        <end position="100"/>
    </location>
</feature>
<dbReference type="SUPFAM" id="SSF64356">
    <property type="entry name" value="SNARE-like"/>
    <property type="match status" value="1"/>
</dbReference>
<dbReference type="InterPro" id="IPR011012">
    <property type="entry name" value="Longin-like_dom_sf"/>
</dbReference>
<sequence length="144" mass="16423">MIQSMFIITSTGEIIIEKHWRGITNRTVCDFFVEEVNKYKLREISPLFVIEFLHRVVAVFRDYFGSFEESAIKDNFSTVYQLLEEMLDNGYPLTTEPNALKAMVAPPSTVNRIAAIVSSRVSDQLPDGAISNIPWRKAGVKYTQ</sequence>
<dbReference type="EMBL" id="QUTD01007478">
    <property type="protein sequence ID" value="RHY49997.1"/>
    <property type="molecule type" value="Genomic_DNA"/>
</dbReference>
<feature type="non-terminal residue" evidence="2">
    <location>
        <position position="144"/>
    </location>
</feature>
<comment type="caution">
    <text evidence="2">The sequence shown here is derived from an EMBL/GenBank/DDBJ whole genome shotgun (WGS) entry which is preliminary data.</text>
</comment>